<keyword evidence="2" id="KW-0548">Nucleotidyltransferase</keyword>
<dbReference type="FunFam" id="3.10.20.370:FF:000001">
    <property type="entry name" value="Retrovirus-related Pol polyprotein from transposon 17.6-like protein"/>
    <property type="match status" value="1"/>
</dbReference>
<dbReference type="SUPFAM" id="SSF56672">
    <property type="entry name" value="DNA/RNA polymerases"/>
    <property type="match status" value="1"/>
</dbReference>
<feature type="domain" description="Reverse transcriptase RNase H-like" evidence="7">
    <location>
        <begin position="40"/>
        <end position="140"/>
    </location>
</feature>
<dbReference type="InterPro" id="IPR043502">
    <property type="entry name" value="DNA/RNA_pol_sf"/>
</dbReference>
<keyword evidence="3" id="KW-0540">Nuclease</keyword>
<dbReference type="InterPro" id="IPR041373">
    <property type="entry name" value="RT_RNaseH"/>
</dbReference>
<accession>A0A2J7PJP9</accession>
<evidence type="ECO:0000256" key="2">
    <source>
        <dbReference type="ARBA" id="ARBA00022695"/>
    </source>
</evidence>
<name>A0A2J7PJP9_9NEOP</name>
<keyword evidence="6" id="KW-0695">RNA-directed DNA polymerase</keyword>
<evidence type="ECO:0000256" key="6">
    <source>
        <dbReference type="ARBA" id="ARBA00022918"/>
    </source>
</evidence>
<dbReference type="Proteomes" id="UP000235965">
    <property type="component" value="Unassembled WGS sequence"/>
</dbReference>
<dbReference type="GO" id="GO:0004519">
    <property type="term" value="F:endonuclease activity"/>
    <property type="evidence" value="ECO:0007669"/>
    <property type="project" value="UniProtKB-KW"/>
</dbReference>
<dbReference type="InterPro" id="IPR050951">
    <property type="entry name" value="Retrovirus_Pol_polyprotein"/>
</dbReference>
<organism evidence="8 9">
    <name type="scientific">Cryptotermes secundus</name>
    <dbReference type="NCBI Taxonomy" id="105785"/>
    <lineage>
        <taxon>Eukaryota</taxon>
        <taxon>Metazoa</taxon>
        <taxon>Ecdysozoa</taxon>
        <taxon>Arthropoda</taxon>
        <taxon>Hexapoda</taxon>
        <taxon>Insecta</taxon>
        <taxon>Pterygota</taxon>
        <taxon>Neoptera</taxon>
        <taxon>Polyneoptera</taxon>
        <taxon>Dictyoptera</taxon>
        <taxon>Blattodea</taxon>
        <taxon>Blattoidea</taxon>
        <taxon>Termitoidae</taxon>
        <taxon>Kalotermitidae</taxon>
        <taxon>Cryptotermitinae</taxon>
        <taxon>Cryptotermes</taxon>
    </lineage>
</organism>
<evidence type="ECO:0000256" key="4">
    <source>
        <dbReference type="ARBA" id="ARBA00022759"/>
    </source>
</evidence>
<evidence type="ECO:0000256" key="3">
    <source>
        <dbReference type="ARBA" id="ARBA00022722"/>
    </source>
</evidence>
<sequence>AGLTVNPAKVKFAMPHLSFLGHIVGPSGISVDPSRTDSIRRFMLQTDASSVAVVVVLLQQFDGELQPIAYASRMLSHPERKFSTYELECLAVRFGLEKFRPYLEHLEFDLQTDSQALTSCLSHPRQLGRIGRWVVRLSSFKFNVQHIRGTQNVITDALSRMYDPSAEKPVCSLLLDFRVLFEDFAAHQRRDP</sequence>
<proteinExistence type="predicted"/>
<evidence type="ECO:0000313" key="9">
    <source>
        <dbReference type="Proteomes" id="UP000235965"/>
    </source>
</evidence>
<evidence type="ECO:0000313" key="8">
    <source>
        <dbReference type="EMBL" id="PNF16566.1"/>
    </source>
</evidence>
<dbReference type="EMBL" id="NEVH01024946">
    <property type="protein sequence ID" value="PNF16566.1"/>
    <property type="molecule type" value="Genomic_DNA"/>
</dbReference>
<evidence type="ECO:0000256" key="1">
    <source>
        <dbReference type="ARBA" id="ARBA00022679"/>
    </source>
</evidence>
<evidence type="ECO:0000259" key="7">
    <source>
        <dbReference type="Pfam" id="PF17917"/>
    </source>
</evidence>
<dbReference type="Pfam" id="PF17917">
    <property type="entry name" value="RT_RNaseH"/>
    <property type="match status" value="1"/>
</dbReference>
<dbReference type="CDD" id="cd09274">
    <property type="entry name" value="RNase_HI_RT_Ty3"/>
    <property type="match status" value="1"/>
</dbReference>
<dbReference type="STRING" id="105785.A0A2J7PJP9"/>
<keyword evidence="4" id="KW-0255">Endonuclease</keyword>
<dbReference type="GO" id="GO:0016787">
    <property type="term" value="F:hydrolase activity"/>
    <property type="evidence" value="ECO:0007669"/>
    <property type="project" value="UniProtKB-KW"/>
</dbReference>
<keyword evidence="1" id="KW-0808">Transferase</keyword>
<gene>
    <name evidence="8" type="ORF">B7P43_G07188</name>
</gene>
<dbReference type="PANTHER" id="PTHR37984:SF5">
    <property type="entry name" value="PROTEIN NYNRIN-LIKE"/>
    <property type="match status" value="1"/>
</dbReference>
<comment type="caution">
    <text evidence="8">The sequence shown here is derived from an EMBL/GenBank/DDBJ whole genome shotgun (WGS) entry which is preliminary data.</text>
</comment>
<evidence type="ECO:0000256" key="5">
    <source>
        <dbReference type="ARBA" id="ARBA00022801"/>
    </source>
</evidence>
<dbReference type="PANTHER" id="PTHR37984">
    <property type="entry name" value="PROTEIN CBG26694"/>
    <property type="match status" value="1"/>
</dbReference>
<protein>
    <recommendedName>
        <fullName evidence="7">Reverse transcriptase RNase H-like domain-containing protein</fullName>
    </recommendedName>
</protein>
<feature type="non-terminal residue" evidence="8">
    <location>
        <position position="1"/>
    </location>
</feature>
<keyword evidence="9" id="KW-1185">Reference proteome</keyword>
<keyword evidence="5" id="KW-0378">Hydrolase</keyword>
<reference evidence="8 9" key="1">
    <citation type="submission" date="2017-12" db="EMBL/GenBank/DDBJ databases">
        <title>Hemimetabolous genomes reveal molecular basis of termite eusociality.</title>
        <authorList>
            <person name="Harrison M.C."/>
            <person name="Jongepier E."/>
            <person name="Robertson H.M."/>
            <person name="Arning N."/>
            <person name="Bitard-Feildel T."/>
            <person name="Chao H."/>
            <person name="Childers C.P."/>
            <person name="Dinh H."/>
            <person name="Doddapaneni H."/>
            <person name="Dugan S."/>
            <person name="Gowin J."/>
            <person name="Greiner C."/>
            <person name="Han Y."/>
            <person name="Hu H."/>
            <person name="Hughes D.S.T."/>
            <person name="Huylmans A.-K."/>
            <person name="Kemena C."/>
            <person name="Kremer L.P.M."/>
            <person name="Lee S.L."/>
            <person name="Lopez-Ezquerra A."/>
            <person name="Mallet L."/>
            <person name="Monroy-Kuhn J.M."/>
            <person name="Moser A."/>
            <person name="Murali S.C."/>
            <person name="Muzny D.M."/>
            <person name="Otani S."/>
            <person name="Piulachs M.-D."/>
            <person name="Poelchau M."/>
            <person name="Qu J."/>
            <person name="Schaub F."/>
            <person name="Wada-Katsumata A."/>
            <person name="Worley K.C."/>
            <person name="Xie Q."/>
            <person name="Ylla G."/>
            <person name="Poulsen M."/>
            <person name="Gibbs R.A."/>
            <person name="Schal C."/>
            <person name="Richards S."/>
            <person name="Belles X."/>
            <person name="Korb J."/>
            <person name="Bornberg-Bauer E."/>
        </authorList>
    </citation>
    <scope>NUCLEOTIDE SEQUENCE [LARGE SCALE GENOMIC DNA]</scope>
    <source>
        <tissue evidence="8">Whole body</tissue>
    </source>
</reference>
<dbReference type="Gene3D" id="3.10.20.370">
    <property type="match status" value="1"/>
</dbReference>
<dbReference type="InParanoid" id="A0A2J7PJP9"/>
<dbReference type="AlphaFoldDB" id="A0A2J7PJP9"/>
<dbReference type="GO" id="GO:0003964">
    <property type="term" value="F:RNA-directed DNA polymerase activity"/>
    <property type="evidence" value="ECO:0007669"/>
    <property type="project" value="UniProtKB-KW"/>
</dbReference>